<keyword evidence="3 11" id="KW-0808">Transferase</keyword>
<evidence type="ECO:0000256" key="6">
    <source>
        <dbReference type="ARBA" id="ARBA00022777"/>
    </source>
</evidence>
<dbReference type="Pfam" id="PF01163">
    <property type="entry name" value="RIO1"/>
    <property type="match status" value="1"/>
</dbReference>
<name>A0A1I8BQS6_MELHA</name>
<dbReference type="InterPro" id="IPR018934">
    <property type="entry name" value="RIO_dom"/>
</dbReference>
<dbReference type="InterPro" id="IPR018935">
    <property type="entry name" value="RIO_kinase_CS"/>
</dbReference>
<dbReference type="InterPro" id="IPR051272">
    <property type="entry name" value="RIO-type_Ser/Thr_kinase"/>
</dbReference>
<dbReference type="GO" id="GO:0046872">
    <property type="term" value="F:metal ion binding"/>
    <property type="evidence" value="ECO:0007669"/>
    <property type="project" value="UniProtKB-UniRule"/>
</dbReference>
<accession>A0A1I8BQS6</accession>
<comment type="catalytic activity">
    <reaction evidence="9 11">
        <text>L-threonyl-[protein] + ATP = O-phospho-L-threonyl-[protein] + ADP + H(+)</text>
        <dbReference type="Rhea" id="RHEA:46608"/>
        <dbReference type="Rhea" id="RHEA-COMP:11060"/>
        <dbReference type="Rhea" id="RHEA-COMP:11605"/>
        <dbReference type="ChEBI" id="CHEBI:15378"/>
        <dbReference type="ChEBI" id="CHEBI:30013"/>
        <dbReference type="ChEBI" id="CHEBI:30616"/>
        <dbReference type="ChEBI" id="CHEBI:61977"/>
        <dbReference type="ChEBI" id="CHEBI:456216"/>
        <dbReference type="EC" id="2.7.11.1"/>
    </reaction>
</comment>
<keyword evidence="8 11" id="KW-0460">Magnesium</keyword>
<comment type="catalytic activity">
    <reaction evidence="10 11">
        <text>L-seryl-[protein] + ATP = O-phospho-L-seryl-[protein] + ADP + H(+)</text>
        <dbReference type="Rhea" id="RHEA:17989"/>
        <dbReference type="Rhea" id="RHEA-COMP:9863"/>
        <dbReference type="Rhea" id="RHEA-COMP:11604"/>
        <dbReference type="ChEBI" id="CHEBI:15378"/>
        <dbReference type="ChEBI" id="CHEBI:29999"/>
        <dbReference type="ChEBI" id="CHEBI:30616"/>
        <dbReference type="ChEBI" id="CHEBI:83421"/>
        <dbReference type="ChEBI" id="CHEBI:456216"/>
        <dbReference type="EC" id="2.7.11.1"/>
    </reaction>
</comment>
<dbReference type="InterPro" id="IPR017406">
    <property type="entry name" value="Ser/Thr_kinase_Rio3"/>
</dbReference>
<keyword evidence="4 11" id="KW-0479">Metal-binding</keyword>
<dbReference type="SMART" id="SM00090">
    <property type="entry name" value="RIO"/>
    <property type="match status" value="1"/>
</dbReference>
<evidence type="ECO:0000256" key="10">
    <source>
        <dbReference type="ARBA" id="ARBA00048679"/>
    </source>
</evidence>
<keyword evidence="5 11" id="KW-0547">Nucleotide-binding</keyword>
<dbReference type="Proteomes" id="UP000095281">
    <property type="component" value="Unplaced"/>
</dbReference>
<keyword evidence="14" id="KW-1185">Reference proteome</keyword>
<evidence type="ECO:0000256" key="11">
    <source>
        <dbReference type="PIRNR" id="PIRNR038146"/>
    </source>
</evidence>
<feature type="compositionally biased region" description="Polar residues" evidence="12">
    <location>
        <begin position="528"/>
        <end position="539"/>
    </location>
</feature>
<proteinExistence type="inferred from homology"/>
<keyword evidence="7" id="KW-0067">ATP-binding</keyword>
<dbReference type="WBParaSite" id="MhA1_Contig438.frz3.gene27">
    <property type="protein sequence ID" value="MhA1_Contig438.frz3.gene27"/>
    <property type="gene ID" value="MhA1_Contig438.frz3.gene27"/>
</dbReference>
<dbReference type="GO" id="GO:0005524">
    <property type="term" value="F:ATP binding"/>
    <property type="evidence" value="ECO:0007669"/>
    <property type="project" value="UniProtKB-UniRule"/>
</dbReference>
<dbReference type="PIRSF" id="PIRSF038146">
    <property type="entry name" value="Ser/Thr_PK_RIO3"/>
    <property type="match status" value="1"/>
</dbReference>
<dbReference type="OMA" id="SKCPWGA"/>
<dbReference type="InterPro" id="IPR000687">
    <property type="entry name" value="RIO_kinase"/>
</dbReference>
<evidence type="ECO:0000256" key="8">
    <source>
        <dbReference type="ARBA" id="ARBA00022842"/>
    </source>
</evidence>
<evidence type="ECO:0000313" key="14">
    <source>
        <dbReference type="Proteomes" id="UP000095281"/>
    </source>
</evidence>
<evidence type="ECO:0000256" key="9">
    <source>
        <dbReference type="ARBA" id="ARBA00047899"/>
    </source>
</evidence>
<protein>
    <recommendedName>
        <fullName evidence="11">Serine/threonine-protein kinase RIO3</fullName>
        <ecNumber evidence="11">2.7.11.1</ecNumber>
    </recommendedName>
</protein>
<evidence type="ECO:0000256" key="7">
    <source>
        <dbReference type="ARBA" id="ARBA00022840"/>
    </source>
</evidence>
<evidence type="ECO:0000256" key="2">
    <source>
        <dbReference type="ARBA" id="ARBA00022527"/>
    </source>
</evidence>
<evidence type="ECO:0000256" key="3">
    <source>
        <dbReference type="ARBA" id="ARBA00022679"/>
    </source>
</evidence>
<comment type="cofactor">
    <cofactor evidence="11">
        <name>Mg(2+)</name>
        <dbReference type="ChEBI" id="CHEBI:18420"/>
    </cofactor>
</comment>
<dbReference type="Gene3D" id="3.30.200.20">
    <property type="entry name" value="Phosphorylase Kinase, domain 1"/>
    <property type="match status" value="1"/>
</dbReference>
<evidence type="ECO:0000259" key="13">
    <source>
        <dbReference type="SMART" id="SM00090"/>
    </source>
</evidence>
<feature type="compositionally biased region" description="Basic and acidic residues" evidence="12">
    <location>
        <begin position="517"/>
        <end position="527"/>
    </location>
</feature>
<feature type="region of interest" description="Disordered" evidence="12">
    <location>
        <begin position="517"/>
        <end position="539"/>
    </location>
</feature>
<feature type="domain" description="RIO kinase" evidence="13">
    <location>
        <begin position="228"/>
        <end position="483"/>
    </location>
</feature>
<dbReference type="PANTHER" id="PTHR45723">
    <property type="entry name" value="SERINE/THREONINE-PROTEIN KINASE RIO1"/>
    <property type="match status" value="1"/>
</dbReference>
<reference evidence="15" key="1">
    <citation type="submission" date="2016-11" db="UniProtKB">
        <authorList>
            <consortium name="WormBaseParasite"/>
        </authorList>
    </citation>
    <scope>IDENTIFICATION</scope>
</reference>
<comment type="similarity">
    <text evidence="1 11">Belongs to the protein kinase superfamily. RIO-type Ser/Thr kinase family.</text>
</comment>
<keyword evidence="2 11" id="KW-0723">Serine/threonine-protein kinase</keyword>
<dbReference type="SUPFAM" id="SSF56112">
    <property type="entry name" value="Protein kinase-like (PK-like)"/>
    <property type="match status" value="1"/>
</dbReference>
<dbReference type="GO" id="GO:0106310">
    <property type="term" value="F:protein serine kinase activity"/>
    <property type="evidence" value="ECO:0007669"/>
    <property type="project" value="RHEA"/>
</dbReference>
<keyword evidence="6 11" id="KW-0418">Kinase</keyword>
<evidence type="ECO:0000313" key="15">
    <source>
        <dbReference type="WBParaSite" id="MhA1_Contig438.frz3.gene27"/>
    </source>
</evidence>
<evidence type="ECO:0000256" key="12">
    <source>
        <dbReference type="SAM" id="MobiDB-lite"/>
    </source>
</evidence>
<dbReference type="InterPro" id="IPR011009">
    <property type="entry name" value="Kinase-like_dom_sf"/>
</dbReference>
<dbReference type="AlphaFoldDB" id="A0A1I8BQS6"/>
<dbReference type="EC" id="2.7.11.1" evidence="11"/>
<evidence type="ECO:0000256" key="1">
    <source>
        <dbReference type="ARBA" id="ARBA00009196"/>
    </source>
</evidence>
<evidence type="ECO:0000256" key="4">
    <source>
        <dbReference type="ARBA" id="ARBA00022723"/>
    </source>
</evidence>
<organism evidence="14 15">
    <name type="scientific">Meloidogyne hapla</name>
    <name type="common">Root-knot nematode worm</name>
    <dbReference type="NCBI Taxonomy" id="6305"/>
    <lineage>
        <taxon>Eukaryota</taxon>
        <taxon>Metazoa</taxon>
        <taxon>Ecdysozoa</taxon>
        <taxon>Nematoda</taxon>
        <taxon>Chromadorea</taxon>
        <taxon>Rhabditida</taxon>
        <taxon>Tylenchina</taxon>
        <taxon>Tylenchomorpha</taxon>
        <taxon>Tylenchoidea</taxon>
        <taxon>Meloidogynidae</taxon>
        <taxon>Meloidogyninae</taxon>
        <taxon>Meloidogyne</taxon>
    </lineage>
</organism>
<sequence length="539" mass="62514">MAEGIKKMAWGKTSNNVEEQQQPIVSFVEIMEEQEKNEEEELLGQFDFDNSLNDDCSRDYFLALELSRDPDCSADELLAAKLQREYDRELELSQKFEESRAATGRATALLSSETYSSRYIKEQNELQEESSDEEYEEEFKEFATKLLYEKSPESTTFPPCGFLQKDDGTYITKHDQALDERKGSKKAMQLPLGLETGDVIDHRIGRRILNDLRSFAKLDEKRNLRFKDKEEKETNELSMDVQTRLILLKWINSSEIDRVEGIIATGKESAVLHAVSDCCSMSQESGQPSKENLDIPSTDASGQIHYAIKVYRTTLTGFKNRAEYVKNDFRFKNPRSVMKVWAEKEFMNMKRLRRANIKCPTPIKLKKHVLLMSMIGSSIPAPKLREIEWETEQMKMDAFAQVRQILIRMYKECNLVHGDLSEFNLLYHSGIVYVIDLAQAMDLSHPSSLRFLHRDLMNILSFFGRIGCENLPSPHLLFNEITDIEFDFNEDLFVQVETFERENRNLDIREGRKHTAEYELKGHRRESSGNSNSPSREYN</sequence>
<dbReference type="PROSITE" id="PS01245">
    <property type="entry name" value="RIO1"/>
    <property type="match status" value="1"/>
</dbReference>
<dbReference type="Gene3D" id="1.10.510.10">
    <property type="entry name" value="Transferase(Phosphotransferase) domain 1"/>
    <property type="match status" value="1"/>
</dbReference>
<dbReference type="GO" id="GO:0004674">
    <property type="term" value="F:protein serine/threonine kinase activity"/>
    <property type="evidence" value="ECO:0007669"/>
    <property type="project" value="UniProtKB-UniRule"/>
</dbReference>
<evidence type="ECO:0000256" key="5">
    <source>
        <dbReference type="ARBA" id="ARBA00022741"/>
    </source>
</evidence>